<dbReference type="CDD" id="cd00082">
    <property type="entry name" value="HisKA"/>
    <property type="match status" value="1"/>
</dbReference>
<evidence type="ECO:0000256" key="7">
    <source>
        <dbReference type="ARBA" id="ARBA00022692"/>
    </source>
</evidence>
<dbReference type="SUPFAM" id="SSF55874">
    <property type="entry name" value="ATPase domain of HSP90 chaperone/DNA topoisomerase II/histidine kinase"/>
    <property type="match status" value="1"/>
</dbReference>
<dbReference type="PROSITE" id="PS50109">
    <property type="entry name" value="HIS_KIN"/>
    <property type="match status" value="1"/>
</dbReference>
<dbReference type="PROSITE" id="PS50885">
    <property type="entry name" value="HAMP"/>
    <property type="match status" value="1"/>
</dbReference>
<evidence type="ECO:0000259" key="16">
    <source>
        <dbReference type="PROSITE" id="PS50109"/>
    </source>
</evidence>
<keyword evidence="4" id="KW-1003">Cell membrane</keyword>
<name>A0A239EJ07_9FIRM</name>
<dbReference type="GO" id="GO:0005886">
    <property type="term" value="C:plasma membrane"/>
    <property type="evidence" value="ECO:0007669"/>
    <property type="project" value="UniProtKB-SubCell"/>
</dbReference>
<feature type="transmembrane region" description="Helical" evidence="15">
    <location>
        <begin position="6"/>
        <end position="29"/>
    </location>
</feature>
<evidence type="ECO:0000256" key="14">
    <source>
        <dbReference type="SAM" id="Coils"/>
    </source>
</evidence>
<dbReference type="EMBL" id="FZOJ01000010">
    <property type="protein sequence ID" value="SNS44626.1"/>
    <property type="molecule type" value="Genomic_DNA"/>
</dbReference>
<dbReference type="GO" id="GO:0005524">
    <property type="term" value="F:ATP binding"/>
    <property type="evidence" value="ECO:0007669"/>
    <property type="project" value="UniProtKB-KW"/>
</dbReference>
<dbReference type="EC" id="2.7.13.3" evidence="3"/>
<keyword evidence="14" id="KW-0175">Coiled coil</keyword>
<comment type="subcellular location">
    <subcellularLocation>
        <location evidence="2">Cell membrane</location>
        <topology evidence="2">Multi-pass membrane protein</topology>
    </subcellularLocation>
</comment>
<dbReference type="Proteomes" id="UP000198304">
    <property type="component" value="Unassembled WGS sequence"/>
</dbReference>
<dbReference type="InterPro" id="IPR003594">
    <property type="entry name" value="HATPase_dom"/>
</dbReference>
<keyword evidence="5" id="KW-0597">Phosphoprotein</keyword>
<evidence type="ECO:0000256" key="5">
    <source>
        <dbReference type="ARBA" id="ARBA00022553"/>
    </source>
</evidence>
<dbReference type="PANTHER" id="PTHR45528">
    <property type="entry name" value="SENSOR HISTIDINE KINASE CPXA"/>
    <property type="match status" value="1"/>
</dbReference>
<dbReference type="InterPro" id="IPR036890">
    <property type="entry name" value="HATPase_C_sf"/>
</dbReference>
<sequence length="455" mass="53155">MKNLPLSLQIWLVIAVITLSISLFLSILFPLTLRSFFTTEIYATIENAQNLFVTRYDTEFSRDNWQEGFSQERRPPMQDVRTVNHLILVNDNQLLGTGGRLPTAFIETVGQQSEEQLTDSERYSIKIEERKIFYIIRKVSIWGNEVILVSHMWDTYRDDLVQTLFNKLGLIMGVVFLFSWIPALLLAKYLSSPLVALEKRVGKIANRDWQEPLQLKRKDEIGKLGTSIEQLREQLLRQDEAQQSFLQHISHELKTPVMVIRSYVQSIRDGIYPKGDLTNTLEVIEEEAECLEKRIRNLLYLTKLDYMETHKPQHQSFDIGELIKEVVERLRWQRSELDWHQKLTQIEVIGDIEQWRVALENLLDNQIRYAKEKIVISLTQKKKDNQGLVKIHIWNDGPPIEEATMKNLFHQYGKGYKGEFGLGLAIVYRIATIHEAKVWAENQEDGVSFYLEIPI</sequence>
<evidence type="ECO:0000256" key="4">
    <source>
        <dbReference type="ARBA" id="ARBA00022475"/>
    </source>
</evidence>
<evidence type="ECO:0000256" key="3">
    <source>
        <dbReference type="ARBA" id="ARBA00012438"/>
    </source>
</evidence>
<evidence type="ECO:0000256" key="6">
    <source>
        <dbReference type="ARBA" id="ARBA00022679"/>
    </source>
</evidence>
<keyword evidence="6" id="KW-0808">Transferase</keyword>
<dbReference type="Gene3D" id="6.10.340.10">
    <property type="match status" value="1"/>
</dbReference>
<evidence type="ECO:0000256" key="1">
    <source>
        <dbReference type="ARBA" id="ARBA00000085"/>
    </source>
</evidence>
<dbReference type="SUPFAM" id="SSF47384">
    <property type="entry name" value="Homodimeric domain of signal transducing histidine kinase"/>
    <property type="match status" value="1"/>
</dbReference>
<dbReference type="InterPro" id="IPR036097">
    <property type="entry name" value="HisK_dim/P_sf"/>
</dbReference>
<keyword evidence="8" id="KW-0547">Nucleotide-binding</keyword>
<dbReference type="InterPro" id="IPR003661">
    <property type="entry name" value="HisK_dim/P_dom"/>
</dbReference>
<evidence type="ECO:0000256" key="15">
    <source>
        <dbReference type="SAM" id="Phobius"/>
    </source>
</evidence>
<dbReference type="GO" id="GO:0000155">
    <property type="term" value="F:phosphorelay sensor kinase activity"/>
    <property type="evidence" value="ECO:0007669"/>
    <property type="project" value="InterPro"/>
</dbReference>
<dbReference type="SUPFAM" id="SSF158472">
    <property type="entry name" value="HAMP domain-like"/>
    <property type="match status" value="1"/>
</dbReference>
<dbReference type="Pfam" id="PF00672">
    <property type="entry name" value="HAMP"/>
    <property type="match status" value="1"/>
</dbReference>
<dbReference type="InterPro" id="IPR003660">
    <property type="entry name" value="HAMP_dom"/>
</dbReference>
<gene>
    <name evidence="18" type="ORF">SAMN05446037_101062</name>
</gene>
<comment type="catalytic activity">
    <reaction evidence="1">
        <text>ATP + protein L-histidine = ADP + protein N-phospho-L-histidine.</text>
        <dbReference type="EC" id="2.7.13.3"/>
    </reaction>
</comment>
<dbReference type="SMART" id="SM00388">
    <property type="entry name" value="HisKA"/>
    <property type="match status" value="1"/>
</dbReference>
<keyword evidence="7 15" id="KW-0812">Transmembrane</keyword>
<feature type="transmembrane region" description="Helical" evidence="15">
    <location>
        <begin position="168"/>
        <end position="190"/>
    </location>
</feature>
<keyword evidence="9 18" id="KW-0418">Kinase</keyword>
<dbReference type="Pfam" id="PF00512">
    <property type="entry name" value="HisKA"/>
    <property type="match status" value="1"/>
</dbReference>
<evidence type="ECO:0000256" key="8">
    <source>
        <dbReference type="ARBA" id="ARBA00022741"/>
    </source>
</evidence>
<keyword evidence="19" id="KW-1185">Reference proteome</keyword>
<keyword evidence="13 15" id="KW-0472">Membrane</keyword>
<reference evidence="18 19" key="1">
    <citation type="submission" date="2017-06" db="EMBL/GenBank/DDBJ databases">
        <authorList>
            <person name="Kim H.J."/>
            <person name="Triplett B.A."/>
        </authorList>
    </citation>
    <scope>NUCLEOTIDE SEQUENCE [LARGE SCALE GENOMIC DNA]</scope>
    <source>
        <strain evidence="18 19">SCA</strain>
    </source>
</reference>
<dbReference type="Gene3D" id="3.30.565.10">
    <property type="entry name" value="Histidine kinase-like ATPase, C-terminal domain"/>
    <property type="match status" value="1"/>
</dbReference>
<dbReference type="Gene3D" id="1.10.287.130">
    <property type="match status" value="1"/>
</dbReference>
<evidence type="ECO:0000313" key="19">
    <source>
        <dbReference type="Proteomes" id="UP000198304"/>
    </source>
</evidence>
<proteinExistence type="predicted"/>
<feature type="coiled-coil region" evidence="14">
    <location>
        <begin position="274"/>
        <end position="301"/>
    </location>
</feature>
<keyword evidence="12" id="KW-0902">Two-component regulatory system</keyword>
<evidence type="ECO:0000313" key="18">
    <source>
        <dbReference type="EMBL" id="SNS44626.1"/>
    </source>
</evidence>
<dbReference type="AlphaFoldDB" id="A0A239EJ07"/>
<evidence type="ECO:0000256" key="2">
    <source>
        <dbReference type="ARBA" id="ARBA00004651"/>
    </source>
</evidence>
<feature type="domain" description="HAMP" evidence="17">
    <location>
        <begin position="188"/>
        <end position="240"/>
    </location>
</feature>
<dbReference type="InterPro" id="IPR050398">
    <property type="entry name" value="HssS/ArlS-like"/>
</dbReference>
<keyword evidence="10" id="KW-0067">ATP-binding</keyword>
<evidence type="ECO:0000256" key="13">
    <source>
        <dbReference type="ARBA" id="ARBA00023136"/>
    </source>
</evidence>
<protein>
    <recommendedName>
        <fullName evidence="3">histidine kinase</fullName>
        <ecNumber evidence="3">2.7.13.3</ecNumber>
    </recommendedName>
</protein>
<evidence type="ECO:0000256" key="11">
    <source>
        <dbReference type="ARBA" id="ARBA00022989"/>
    </source>
</evidence>
<dbReference type="SMART" id="SM00387">
    <property type="entry name" value="HATPase_c"/>
    <property type="match status" value="1"/>
</dbReference>
<dbReference type="PANTHER" id="PTHR45528:SF1">
    <property type="entry name" value="SENSOR HISTIDINE KINASE CPXA"/>
    <property type="match status" value="1"/>
</dbReference>
<dbReference type="RefSeq" id="WP_089283102.1">
    <property type="nucleotide sequence ID" value="NZ_FZOJ01000010.1"/>
</dbReference>
<dbReference type="OrthoDB" id="9780718at2"/>
<evidence type="ECO:0000256" key="12">
    <source>
        <dbReference type="ARBA" id="ARBA00023012"/>
    </source>
</evidence>
<dbReference type="InterPro" id="IPR005467">
    <property type="entry name" value="His_kinase_dom"/>
</dbReference>
<evidence type="ECO:0000259" key="17">
    <source>
        <dbReference type="PROSITE" id="PS50885"/>
    </source>
</evidence>
<dbReference type="SMART" id="SM00304">
    <property type="entry name" value="HAMP"/>
    <property type="match status" value="1"/>
</dbReference>
<evidence type="ECO:0000256" key="9">
    <source>
        <dbReference type="ARBA" id="ARBA00022777"/>
    </source>
</evidence>
<feature type="domain" description="Histidine kinase" evidence="16">
    <location>
        <begin position="248"/>
        <end position="455"/>
    </location>
</feature>
<accession>A0A239EJ07</accession>
<organism evidence="18 19">
    <name type="scientific">Anaerovirgula multivorans</name>
    <dbReference type="NCBI Taxonomy" id="312168"/>
    <lineage>
        <taxon>Bacteria</taxon>
        <taxon>Bacillati</taxon>
        <taxon>Bacillota</taxon>
        <taxon>Clostridia</taxon>
        <taxon>Peptostreptococcales</taxon>
        <taxon>Natronincolaceae</taxon>
        <taxon>Anaerovirgula</taxon>
    </lineage>
</organism>
<dbReference type="Pfam" id="PF02518">
    <property type="entry name" value="HATPase_c"/>
    <property type="match status" value="1"/>
</dbReference>
<evidence type="ECO:0000256" key="10">
    <source>
        <dbReference type="ARBA" id="ARBA00022840"/>
    </source>
</evidence>
<dbReference type="CDD" id="cd06225">
    <property type="entry name" value="HAMP"/>
    <property type="match status" value="1"/>
</dbReference>
<keyword evidence="11 15" id="KW-1133">Transmembrane helix</keyword>